<evidence type="ECO:0000256" key="2">
    <source>
        <dbReference type="SAM" id="SignalP"/>
    </source>
</evidence>
<dbReference type="Proteomes" id="UP001177212">
    <property type="component" value="Unassembled WGS sequence"/>
</dbReference>
<evidence type="ECO:0000313" key="5">
    <source>
        <dbReference type="Proteomes" id="UP001177212"/>
    </source>
</evidence>
<evidence type="ECO:0000259" key="3">
    <source>
        <dbReference type="Pfam" id="PF13778"/>
    </source>
</evidence>
<dbReference type="Pfam" id="PF13778">
    <property type="entry name" value="DUF4174"/>
    <property type="match status" value="1"/>
</dbReference>
<dbReference type="EMBL" id="JAUYVT010000002">
    <property type="protein sequence ID" value="MDP2563595.1"/>
    <property type="molecule type" value="Genomic_DNA"/>
</dbReference>
<keyword evidence="5" id="KW-1185">Reference proteome</keyword>
<name>A0ABT9FA07_9GAMM</name>
<protein>
    <submittedName>
        <fullName evidence="4">DUF4174 domain-containing protein</fullName>
    </submittedName>
</protein>
<proteinExistence type="predicted"/>
<accession>A0ABT9FA07</accession>
<evidence type="ECO:0000313" key="4">
    <source>
        <dbReference type="EMBL" id="MDP2563595.1"/>
    </source>
</evidence>
<comment type="caution">
    <text evidence="4">The sequence shown here is derived from an EMBL/GenBank/DDBJ whole genome shotgun (WGS) entry which is preliminary data.</text>
</comment>
<reference evidence="4" key="1">
    <citation type="submission" date="2023-07" db="EMBL/GenBank/DDBJ databases">
        <title>Genome content predicts the carbon catabolic preferences of heterotrophic bacteria.</title>
        <authorList>
            <person name="Gralka M."/>
        </authorList>
    </citation>
    <scope>NUCLEOTIDE SEQUENCE</scope>
    <source>
        <strain evidence="4">4G09</strain>
    </source>
</reference>
<sequence length="140" mass="16125">MKYLKYLFLLVFSVFSNASESIPLNDLSSLRWENRLIILNKPTDTEHVLSLMKNSSEGINDRHIVWFILKESEALTNYSGRLSESFMSNVRQQYQLKNNTVTLIGKDGGIKSQGSTIDVKALFSIIDAMYMRQREVQLKN</sequence>
<keyword evidence="1 2" id="KW-0732">Signal</keyword>
<feature type="chain" id="PRO_5045959505" evidence="2">
    <location>
        <begin position="19"/>
        <end position="140"/>
    </location>
</feature>
<feature type="signal peptide" evidence="2">
    <location>
        <begin position="1"/>
        <end position="18"/>
    </location>
</feature>
<feature type="domain" description="DUF4174" evidence="3">
    <location>
        <begin position="27"/>
        <end position="135"/>
    </location>
</feature>
<evidence type="ECO:0000256" key="1">
    <source>
        <dbReference type="ARBA" id="ARBA00022729"/>
    </source>
</evidence>
<organism evidence="4 5">
    <name type="scientific">Pseudoalteromonas marina</name>
    <dbReference type="NCBI Taxonomy" id="267375"/>
    <lineage>
        <taxon>Bacteria</taxon>
        <taxon>Pseudomonadati</taxon>
        <taxon>Pseudomonadota</taxon>
        <taxon>Gammaproteobacteria</taxon>
        <taxon>Alteromonadales</taxon>
        <taxon>Pseudoalteromonadaceae</taxon>
        <taxon>Pseudoalteromonas</taxon>
    </lineage>
</organism>
<dbReference type="InterPro" id="IPR025232">
    <property type="entry name" value="DUF4174"/>
</dbReference>
<gene>
    <name evidence="4" type="ORF">Q8W34_03080</name>
</gene>
<dbReference type="RefSeq" id="WP_305471118.1">
    <property type="nucleotide sequence ID" value="NZ_JAUYVT010000002.1"/>
</dbReference>